<dbReference type="Proteomes" id="UP000198122">
    <property type="component" value="Unassembled WGS sequence"/>
</dbReference>
<evidence type="ECO:0000256" key="4">
    <source>
        <dbReference type="ARBA" id="ARBA00023136"/>
    </source>
</evidence>
<keyword evidence="8" id="KW-1185">Reference proteome</keyword>
<feature type="transmembrane region" description="Helical" evidence="5">
    <location>
        <begin position="256"/>
        <end position="277"/>
    </location>
</feature>
<comment type="subcellular location">
    <subcellularLocation>
        <location evidence="1">Cell membrane</location>
        <topology evidence="1">Multi-pass membrane protein</topology>
    </subcellularLocation>
</comment>
<dbReference type="GO" id="GO:0005886">
    <property type="term" value="C:plasma membrane"/>
    <property type="evidence" value="ECO:0007669"/>
    <property type="project" value="UniProtKB-SubCell"/>
</dbReference>
<gene>
    <name evidence="7" type="ORF">SAMN05445756_0196</name>
</gene>
<keyword evidence="4 5" id="KW-0472">Membrane</keyword>
<evidence type="ECO:0000256" key="5">
    <source>
        <dbReference type="SAM" id="Phobius"/>
    </source>
</evidence>
<evidence type="ECO:0000256" key="1">
    <source>
        <dbReference type="ARBA" id="ARBA00004651"/>
    </source>
</evidence>
<evidence type="ECO:0000256" key="2">
    <source>
        <dbReference type="ARBA" id="ARBA00022692"/>
    </source>
</evidence>
<dbReference type="PROSITE" id="PS50850">
    <property type="entry name" value="MFS"/>
    <property type="match status" value="1"/>
</dbReference>
<name>A0A212T1X8_9MICO</name>
<dbReference type="InterPro" id="IPR020846">
    <property type="entry name" value="MFS_dom"/>
</dbReference>
<feature type="transmembrane region" description="Helical" evidence="5">
    <location>
        <begin position="354"/>
        <end position="372"/>
    </location>
</feature>
<evidence type="ECO:0000313" key="8">
    <source>
        <dbReference type="Proteomes" id="UP000198122"/>
    </source>
</evidence>
<feature type="transmembrane region" description="Helical" evidence="5">
    <location>
        <begin position="83"/>
        <end position="106"/>
    </location>
</feature>
<feature type="domain" description="Major facilitator superfamily (MFS) profile" evidence="6">
    <location>
        <begin position="22"/>
        <end position="402"/>
    </location>
</feature>
<dbReference type="GO" id="GO:0022857">
    <property type="term" value="F:transmembrane transporter activity"/>
    <property type="evidence" value="ECO:0007669"/>
    <property type="project" value="InterPro"/>
</dbReference>
<accession>A0A212T1X8</accession>
<dbReference type="Pfam" id="PF07690">
    <property type="entry name" value="MFS_1"/>
    <property type="match status" value="1"/>
</dbReference>
<dbReference type="SUPFAM" id="SSF103473">
    <property type="entry name" value="MFS general substrate transporter"/>
    <property type="match status" value="1"/>
</dbReference>
<organism evidence="7 8">
    <name type="scientific">Kytococcus aerolatus</name>
    <dbReference type="NCBI Taxonomy" id="592308"/>
    <lineage>
        <taxon>Bacteria</taxon>
        <taxon>Bacillati</taxon>
        <taxon>Actinomycetota</taxon>
        <taxon>Actinomycetes</taxon>
        <taxon>Micrococcales</taxon>
        <taxon>Kytococcaceae</taxon>
        <taxon>Kytococcus</taxon>
    </lineage>
</organism>
<proteinExistence type="predicted"/>
<feature type="transmembrane region" description="Helical" evidence="5">
    <location>
        <begin position="146"/>
        <end position="168"/>
    </location>
</feature>
<evidence type="ECO:0000259" key="6">
    <source>
        <dbReference type="PROSITE" id="PS50850"/>
    </source>
</evidence>
<feature type="transmembrane region" description="Helical" evidence="5">
    <location>
        <begin position="289"/>
        <end position="307"/>
    </location>
</feature>
<dbReference type="InterPro" id="IPR052524">
    <property type="entry name" value="MFS_Cyanate_Porter"/>
</dbReference>
<dbReference type="InterPro" id="IPR011701">
    <property type="entry name" value="MFS"/>
</dbReference>
<evidence type="ECO:0000313" key="7">
    <source>
        <dbReference type="EMBL" id="SNC60058.1"/>
    </source>
</evidence>
<dbReference type="PANTHER" id="PTHR23523:SF2">
    <property type="entry name" value="2-NITROIMIDAZOLE TRANSPORTER"/>
    <property type="match status" value="1"/>
</dbReference>
<dbReference type="OrthoDB" id="5317164at2"/>
<dbReference type="InterPro" id="IPR036259">
    <property type="entry name" value="MFS_trans_sf"/>
</dbReference>
<evidence type="ECO:0000256" key="3">
    <source>
        <dbReference type="ARBA" id="ARBA00022989"/>
    </source>
</evidence>
<feature type="transmembrane region" description="Helical" evidence="5">
    <location>
        <begin position="378"/>
        <end position="398"/>
    </location>
</feature>
<keyword evidence="2 5" id="KW-0812">Transmembrane</keyword>
<dbReference type="EMBL" id="FYEZ01000001">
    <property type="protein sequence ID" value="SNC60058.1"/>
    <property type="molecule type" value="Genomic_DNA"/>
</dbReference>
<feature type="transmembrane region" description="Helical" evidence="5">
    <location>
        <begin position="112"/>
        <end position="134"/>
    </location>
</feature>
<keyword evidence="3 5" id="KW-1133">Transmembrane helix</keyword>
<feature type="transmembrane region" description="Helical" evidence="5">
    <location>
        <begin position="54"/>
        <end position="76"/>
    </location>
</feature>
<protein>
    <submittedName>
        <fullName evidence="7">MFS transporter, CP family, cyanate transporter</fullName>
    </submittedName>
</protein>
<dbReference type="Gene3D" id="1.20.1250.20">
    <property type="entry name" value="MFS general substrate transporter like domains"/>
    <property type="match status" value="1"/>
</dbReference>
<feature type="transmembrane region" description="Helical" evidence="5">
    <location>
        <begin position="313"/>
        <end position="334"/>
    </location>
</feature>
<dbReference type="PANTHER" id="PTHR23523">
    <property type="match status" value="1"/>
</dbReference>
<dbReference type="RefSeq" id="WP_088817237.1">
    <property type="nucleotide sequence ID" value="NZ_FYEZ01000001.1"/>
</dbReference>
<sequence>MTPPVAPPAAGRRLPPVSPVLALVVVAVLALLLRPAATSVGPVLPELSEALGGGGVAAGLLTALPPLAFGVMGLLAVPVARRLGLSGALLASAAIAVAGLLLRPWVGSMPVFLALSTLALVGGALGNVLLPAWIKRHSTGVLQRRLTSVYVAVLSVGGAAGAFLAVPLAQLPGSSWRTSLAAWGVLAAVPMLLWFVVWRRAGHDFPAQATTTGRPVPIWRSPTAVALTGMFALQSLNAYTQFGWLPRIYTGADVGAGLAGFYTGIIATCGILGGWVMPQVIARLDDARPLAVAWGVLTTIGYLGLLWRPAELGLLWALVLGVGGFAFPMVLALLPARTRHPVVTARLSGIVQPIGYFGAAVGPLTAGALVSATGRTDVLLGLLAASGVGLALTGWRAAAPTTVDDELDDPALTSPGEAG</sequence>
<dbReference type="AlphaFoldDB" id="A0A212T1X8"/>
<feature type="transmembrane region" description="Helical" evidence="5">
    <location>
        <begin position="180"/>
        <end position="198"/>
    </location>
</feature>
<reference evidence="7 8" key="1">
    <citation type="submission" date="2017-06" db="EMBL/GenBank/DDBJ databases">
        <authorList>
            <person name="Kim H.J."/>
            <person name="Triplett B.A."/>
        </authorList>
    </citation>
    <scope>NUCLEOTIDE SEQUENCE [LARGE SCALE GENOMIC DNA]</scope>
    <source>
        <strain evidence="7 8">DSM 22179</strain>
    </source>
</reference>